<gene>
    <name evidence="2" type="ORF">BDP27DRAFT_1371901</name>
</gene>
<evidence type="ECO:0000313" key="3">
    <source>
        <dbReference type="Proteomes" id="UP000772434"/>
    </source>
</evidence>
<dbReference type="Proteomes" id="UP000772434">
    <property type="component" value="Unassembled WGS sequence"/>
</dbReference>
<comment type="caution">
    <text evidence="2">The sequence shown here is derived from an EMBL/GenBank/DDBJ whole genome shotgun (WGS) entry which is preliminary data.</text>
</comment>
<feature type="compositionally biased region" description="Polar residues" evidence="1">
    <location>
        <begin position="152"/>
        <end position="165"/>
    </location>
</feature>
<dbReference type="OrthoDB" id="3060808at2759"/>
<feature type="compositionally biased region" description="Acidic residues" evidence="1">
    <location>
        <begin position="96"/>
        <end position="108"/>
    </location>
</feature>
<feature type="region of interest" description="Disordered" evidence="1">
    <location>
        <begin position="139"/>
        <end position="177"/>
    </location>
</feature>
<name>A0A9P5P911_9AGAR</name>
<evidence type="ECO:0000256" key="1">
    <source>
        <dbReference type="SAM" id="MobiDB-lite"/>
    </source>
</evidence>
<keyword evidence="3" id="KW-1185">Reference proteome</keyword>
<dbReference type="EMBL" id="JADNRY010000329">
    <property type="protein sequence ID" value="KAF9059064.1"/>
    <property type="molecule type" value="Genomic_DNA"/>
</dbReference>
<organism evidence="2 3">
    <name type="scientific">Rhodocollybia butyracea</name>
    <dbReference type="NCBI Taxonomy" id="206335"/>
    <lineage>
        <taxon>Eukaryota</taxon>
        <taxon>Fungi</taxon>
        <taxon>Dikarya</taxon>
        <taxon>Basidiomycota</taxon>
        <taxon>Agaricomycotina</taxon>
        <taxon>Agaricomycetes</taxon>
        <taxon>Agaricomycetidae</taxon>
        <taxon>Agaricales</taxon>
        <taxon>Marasmiineae</taxon>
        <taxon>Omphalotaceae</taxon>
        <taxon>Rhodocollybia</taxon>
    </lineage>
</organism>
<feature type="region of interest" description="Disordered" evidence="1">
    <location>
        <begin position="70"/>
        <end position="108"/>
    </location>
</feature>
<reference evidence="2" key="1">
    <citation type="submission" date="2020-11" db="EMBL/GenBank/DDBJ databases">
        <authorList>
            <consortium name="DOE Joint Genome Institute"/>
            <person name="Ahrendt S."/>
            <person name="Riley R."/>
            <person name="Andreopoulos W."/>
            <person name="Labutti K."/>
            <person name="Pangilinan J."/>
            <person name="Ruiz-Duenas F.J."/>
            <person name="Barrasa J.M."/>
            <person name="Sanchez-Garcia M."/>
            <person name="Camarero S."/>
            <person name="Miyauchi S."/>
            <person name="Serrano A."/>
            <person name="Linde D."/>
            <person name="Babiker R."/>
            <person name="Drula E."/>
            <person name="Ayuso-Fernandez I."/>
            <person name="Pacheco R."/>
            <person name="Padilla G."/>
            <person name="Ferreira P."/>
            <person name="Barriuso J."/>
            <person name="Kellner H."/>
            <person name="Castanera R."/>
            <person name="Alfaro M."/>
            <person name="Ramirez L."/>
            <person name="Pisabarro A.G."/>
            <person name="Kuo A."/>
            <person name="Tritt A."/>
            <person name="Lipzen A."/>
            <person name="He G."/>
            <person name="Yan M."/>
            <person name="Ng V."/>
            <person name="Cullen D."/>
            <person name="Martin F."/>
            <person name="Rosso M.-N."/>
            <person name="Henrissat B."/>
            <person name="Hibbett D."/>
            <person name="Martinez A.T."/>
            <person name="Grigoriev I.V."/>
        </authorList>
    </citation>
    <scope>NUCLEOTIDE SEQUENCE</scope>
    <source>
        <strain evidence="2">AH 40177</strain>
    </source>
</reference>
<sequence length="177" mass="19852">MWRVQFAGLNTAKHNGLSSQNLIRMAQLQQYWRYGFSDPTYTHTARLELANPSTSNTIQLPAPTLHDLLNPAGPETDVKNPSFDISDPYGTKALDNEEDSDEDDTEMEQDPPLVVRAHLDHLKIESLVNLSNVKLLERYDPSSAPKVVPTEKPSTSGSRSQSNWTMKDADWSAAEVW</sequence>
<protein>
    <submittedName>
        <fullName evidence="2">Uncharacterized protein</fullName>
    </submittedName>
</protein>
<dbReference type="AlphaFoldDB" id="A0A9P5P911"/>
<evidence type="ECO:0000313" key="2">
    <source>
        <dbReference type="EMBL" id="KAF9059064.1"/>
    </source>
</evidence>
<accession>A0A9P5P911</accession>
<proteinExistence type="predicted"/>